<dbReference type="CDD" id="cd17393">
    <property type="entry name" value="MFS_MosC_like"/>
    <property type="match status" value="1"/>
</dbReference>
<evidence type="ECO:0000256" key="5">
    <source>
        <dbReference type="SAM" id="Phobius"/>
    </source>
</evidence>
<feature type="domain" description="Major facilitator superfamily (MFS) profile" evidence="6">
    <location>
        <begin position="1"/>
        <end position="381"/>
    </location>
</feature>
<keyword evidence="4 5" id="KW-0472">Membrane</keyword>
<dbReference type="InterPro" id="IPR036259">
    <property type="entry name" value="MFS_trans_sf"/>
</dbReference>
<evidence type="ECO:0000256" key="2">
    <source>
        <dbReference type="ARBA" id="ARBA00022692"/>
    </source>
</evidence>
<feature type="transmembrane region" description="Helical" evidence="5">
    <location>
        <begin position="233"/>
        <end position="250"/>
    </location>
</feature>
<keyword evidence="3 5" id="KW-1133">Transmembrane helix</keyword>
<feature type="transmembrane region" description="Helical" evidence="5">
    <location>
        <begin position="288"/>
        <end position="312"/>
    </location>
</feature>
<protein>
    <submittedName>
        <fullName evidence="7">MFS transporter</fullName>
    </submittedName>
</protein>
<evidence type="ECO:0000259" key="6">
    <source>
        <dbReference type="PROSITE" id="PS50850"/>
    </source>
</evidence>
<evidence type="ECO:0000256" key="1">
    <source>
        <dbReference type="ARBA" id="ARBA00004651"/>
    </source>
</evidence>
<name>A0ABW5W4D7_9PSEU</name>
<evidence type="ECO:0000256" key="3">
    <source>
        <dbReference type="ARBA" id="ARBA00022989"/>
    </source>
</evidence>
<feature type="transmembrane region" description="Helical" evidence="5">
    <location>
        <begin position="352"/>
        <end position="373"/>
    </location>
</feature>
<sequence>MIVVFALNGATLGTWSPRAPALSDQVGIGPGSFGLALLGATVGMLLSALAAGRIVERFGARPVVVVSGLALFGCLPLVGAAPSLGWLAAALFGLGVASGVLDVAMNVAGVAVERAERTPVMPLFHAWFSFGALAGAAGAALAAHLGMSPVPHFLLAAVAGVIVLTAVARALPGVTPRAEHASHHAAGTALFRRPVLWLLAAVALCSAIAEGASSDWSALLLVTEQGASEGAAALAYAGFSVAMAVARLSGSWLQKRFGPGRVLVVGSVCASAGLLAAALVGVPAVSYAGFMLAGAGLAACFPVALGLAGEAGKRSDDSGGEREVSFVTAISYTGFLAGPPAIGGIAELTSLSVSFVVVGLVAAAIAPAALAAGRHVARDRERRTSHLVR</sequence>
<dbReference type="EMBL" id="JBHUOF010000003">
    <property type="protein sequence ID" value="MFD2798390.1"/>
    <property type="molecule type" value="Genomic_DNA"/>
</dbReference>
<comment type="subcellular location">
    <subcellularLocation>
        <location evidence="1">Cell membrane</location>
        <topology evidence="1">Multi-pass membrane protein</topology>
    </subcellularLocation>
</comment>
<dbReference type="Pfam" id="PF07690">
    <property type="entry name" value="MFS_1"/>
    <property type="match status" value="1"/>
</dbReference>
<dbReference type="InterPro" id="IPR051788">
    <property type="entry name" value="MFS_Transporter"/>
</dbReference>
<dbReference type="InterPro" id="IPR020846">
    <property type="entry name" value="MFS_dom"/>
</dbReference>
<feature type="transmembrane region" description="Helical" evidence="5">
    <location>
        <begin position="153"/>
        <end position="174"/>
    </location>
</feature>
<evidence type="ECO:0000313" key="8">
    <source>
        <dbReference type="Proteomes" id="UP001597478"/>
    </source>
</evidence>
<dbReference type="InterPro" id="IPR011701">
    <property type="entry name" value="MFS"/>
</dbReference>
<dbReference type="PROSITE" id="PS50850">
    <property type="entry name" value="MFS"/>
    <property type="match status" value="1"/>
</dbReference>
<evidence type="ECO:0000256" key="4">
    <source>
        <dbReference type="ARBA" id="ARBA00023136"/>
    </source>
</evidence>
<keyword evidence="8" id="KW-1185">Reference proteome</keyword>
<keyword evidence="2 5" id="KW-0812">Transmembrane</keyword>
<accession>A0ABW5W4D7</accession>
<evidence type="ECO:0000313" key="7">
    <source>
        <dbReference type="EMBL" id="MFD2798390.1"/>
    </source>
</evidence>
<feature type="transmembrane region" description="Helical" evidence="5">
    <location>
        <begin position="33"/>
        <end position="51"/>
    </location>
</feature>
<dbReference type="SUPFAM" id="SSF103473">
    <property type="entry name" value="MFS general substrate transporter"/>
    <property type="match status" value="1"/>
</dbReference>
<feature type="transmembrane region" description="Helical" evidence="5">
    <location>
        <begin position="195"/>
        <end position="213"/>
    </location>
</feature>
<dbReference type="PANTHER" id="PTHR23514">
    <property type="entry name" value="BYPASS OF STOP CODON PROTEIN 6"/>
    <property type="match status" value="1"/>
</dbReference>
<gene>
    <name evidence="7" type="ORF">ACFS2C_03170</name>
</gene>
<dbReference type="RefSeq" id="WP_377384191.1">
    <property type="nucleotide sequence ID" value="NZ_JBHSAN010000001.1"/>
</dbReference>
<dbReference type="Proteomes" id="UP001597478">
    <property type="component" value="Unassembled WGS sequence"/>
</dbReference>
<feature type="transmembrane region" description="Helical" evidence="5">
    <location>
        <begin position="63"/>
        <end position="81"/>
    </location>
</feature>
<reference evidence="8" key="1">
    <citation type="journal article" date="2019" name="Int. J. Syst. Evol. Microbiol.">
        <title>The Global Catalogue of Microorganisms (GCM) 10K type strain sequencing project: providing services to taxonomists for standard genome sequencing and annotation.</title>
        <authorList>
            <consortium name="The Broad Institute Genomics Platform"/>
            <consortium name="The Broad Institute Genome Sequencing Center for Infectious Disease"/>
            <person name="Wu L."/>
            <person name="Ma J."/>
        </authorList>
    </citation>
    <scope>NUCLEOTIDE SEQUENCE [LARGE SCALE GENOMIC DNA]</scope>
    <source>
        <strain evidence="8">IBRC-M 10906</strain>
    </source>
</reference>
<dbReference type="PANTHER" id="PTHR23514:SF13">
    <property type="entry name" value="INNER MEMBRANE PROTEIN YBJJ"/>
    <property type="match status" value="1"/>
</dbReference>
<proteinExistence type="predicted"/>
<feature type="transmembrane region" description="Helical" evidence="5">
    <location>
        <begin position="262"/>
        <end position="282"/>
    </location>
</feature>
<feature type="transmembrane region" description="Helical" evidence="5">
    <location>
        <begin position="124"/>
        <end position="147"/>
    </location>
</feature>
<organism evidence="7 8">
    <name type="scientific">Prauserella oleivorans</name>
    <dbReference type="NCBI Taxonomy" id="1478153"/>
    <lineage>
        <taxon>Bacteria</taxon>
        <taxon>Bacillati</taxon>
        <taxon>Actinomycetota</taxon>
        <taxon>Actinomycetes</taxon>
        <taxon>Pseudonocardiales</taxon>
        <taxon>Pseudonocardiaceae</taxon>
        <taxon>Prauserella</taxon>
    </lineage>
</organism>
<feature type="transmembrane region" description="Helical" evidence="5">
    <location>
        <begin position="324"/>
        <end position="346"/>
    </location>
</feature>
<feature type="transmembrane region" description="Helical" evidence="5">
    <location>
        <begin position="87"/>
        <end position="112"/>
    </location>
</feature>
<comment type="caution">
    <text evidence="7">The sequence shown here is derived from an EMBL/GenBank/DDBJ whole genome shotgun (WGS) entry which is preliminary data.</text>
</comment>
<dbReference type="Gene3D" id="1.20.1250.20">
    <property type="entry name" value="MFS general substrate transporter like domains"/>
    <property type="match status" value="2"/>
</dbReference>